<dbReference type="AlphaFoldDB" id="F4PND3"/>
<dbReference type="GeneID" id="14875762"/>
<keyword evidence="2" id="KW-0378">Hydrolase</keyword>
<dbReference type="EMBL" id="GL883008">
    <property type="protein sequence ID" value="EGG22986.1"/>
    <property type="molecule type" value="Genomic_DNA"/>
</dbReference>
<dbReference type="Pfam" id="PF03265">
    <property type="entry name" value="DNase_II"/>
    <property type="match status" value="1"/>
</dbReference>
<protein>
    <submittedName>
        <fullName evidence="3">Uncharacterized protein</fullName>
    </submittedName>
</protein>
<accession>F4PND3</accession>
<name>F4PND3_CACFS</name>
<evidence type="ECO:0000313" key="4">
    <source>
        <dbReference type="Proteomes" id="UP000007797"/>
    </source>
</evidence>
<dbReference type="RefSeq" id="XP_004360837.1">
    <property type="nucleotide sequence ID" value="XM_004360780.1"/>
</dbReference>
<dbReference type="InterPro" id="IPR004947">
    <property type="entry name" value="DNase_II"/>
</dbReference>
<organism evidence="3 4">
    <name type="scientific">Cavenderia fasciculata</name>
    <name type="common">Slime mold</name>
    <name type="synonym">Dictyostelium fasciculatum</name>
    <dbReference type="NCBI Taxonomy" id="261658"/>
    <lineage>
        <taxon>Eukaryota</taxon>
        <taxon>Amoebozoa</taxon>
        <taxon>Evosea</taxon>
        <taxon>Eumycetozoa</taxon>
        <taxon>Dictyostelia</taxon>
        <taxon>Acytosteliales</taxon>
        <taxon>Cavenderiaceae</taxon>
        <taxon>Cavenderia</taxon>
    </lineage>
</organism>
<dbReference type="GO" id="GO:0004531">
    <property type="term" value="F:deoxyribonuclease II activity"/>
    <property type="evidence" value="ECO:0007669"/>
    <property type="project" value="InterPro"/>
</dbReference>
<comment type="similarity">
    <text evidence="1">Belongs to the DNase II family.</text>
</comment>
<proteinExistence type="inferred from homology"/>
<evidence type="ECO:0000256" key="2">
    <source>
        <dbReference type="ARBA" id="ARBA00022801"/>
    </source>
</evidence>
<dbReference type="PANTHER" id="PTHR10858:SF23">
    <property type="entry name" value="DEOXYRIBONUCLEASE II"/>
    <property type="match status" value="1"/>
</dbReference>
<dbReference type="OrthoDB" id="24007at2759"/>
<gene>
    <name evidence="3" type="ORF">DFA_05116</name>
</gene>
<dbReference type="KEGG" id="dfa:DFA_05116"/>
<keyword evidence="4" id="KW-1185">Reference proteome</keyword>
<reference evidence="4" key="1">
    <citation type="journal article" date="2011" name="Genome Res.">
        <title>Phylogeny-wide analysis of social amoeba genomes highlights ancient origins for complex intercellular communication.</title>
        <authorList>
            <person name="Heidel A.J."/>
            <person name="Lawal H.M."/>
            <person name="Felder M."/>
            <person name="Schilde C."/>
            <person name="Helps N.R."/>
            <person name="Tunggal B."/>
            <person name="Rivero F."/>
            <person name="John U."/>
            <person name="Schleicher M."/>
            <person name="Eichinger L."/>
            <person name="Platzer M."/>
            <person name="Noegel A.A."/>
            <person name="Schaap P."/>
            <person name="Gloeckner G."/>
        </authorList>
    </citation>
    <scope>NUCLEOTIDE SEQUENCE [LARGE SCALE GENOMIC DNA]</scope>
    <source>
        <strain evidence="4">SH3</strain>
    </source>
</reference>
<dbReference type="PANTHER" id="PTHR10858">
    <property type="entry name" value="DEOXYRIBONUCLEASE II"/>
    <property type="match status" value="1"/>
</dbReference>
<dbReference type="Proteomes" id="UP000007797">
    <property type="component" value="Unassembled WGS sequence"/>
</dbReference>
<sequence length="176" mass="20380">MEKGIKKDMDLFYDLRMTSSPLGATMDQFREDQDSNKKEFVFLAYNDHALRFKNTKGNERLYVDKSFYSHGAHEKGILGWKNDGNNQRKGIIIQHSLPKWPVQTSHGGTFYPPYSTYTKDLEKVYSPASSNIPESADRRLSPYFGWNSFFGPNLMSYVPREKKGNEKSDVCHQYIS</sequence>
<evidence type="ECO:0000313" key="3">
    <source>
        <dbReference type="EMBL" id="EGG22986.1"/>
    </source>
</evidence>
<evidence type="ECO:0000256" key="1">
    <source>
        <dbReference type="ARBA" id="ARBA00007527"/>
    </source>
</evidence>